<proteinExistence type="predicted"/>
<dbReference type="Gene3D" id="2.60.120.200">
    <property type="match status" value="1"/>
</dbReference>
<accession>A0A1C7MPU1</accession>
<sequence>MRSSTAALFLVSSFVSAALGATYNVQDTFIGQDFLTGFSHQAIPDPTHGRVNYVDQATALATNLSFATADTFITRADSFTTLDPAGPGRSATRLQSNNAYTTHVSVFDIRHMPQGCGTWPAAWEFLDISFRWLIRGWTDGTIPLCAHCSSRVSTIFLPIK</sequence>
<evidence type="ECO:0000256" key="1">
    <source>
        <dbReference type="SAM" id="SignalP"/>
    </source>
</evidence>
<organism evidence="2 3">
    <name type="scientific">Grifola frondosa</name>
    <name type="common">Maitake</name>
    <name type="synonym">Polyporus frondosus</name>
    <dbReference type="NCBI Taxonomy" id="5627"/>
    <lineage>
        <taxon>Eukaryota</taxon>
        <taxon>Fungi</taxon>
        <taxon>Dikarya</taxon>
        <taxon>Basidiomycota</taxon>
        <taxon>Agaricomycotina</taxon>
        <taxon>Agaricomycetes</taxon>
        <taxon>Polyporales</taxon>
        <taxon>Grifolaceae</taxon>
        <taxon>Grifola</taxon>
    </lineage>
</organism>
<keyword evidence="3" id="KW-1185">Reference proteome</keyword>
<dbReference type="STRING" id="5627.A0A1C7MPU1"/>
<reference evidence="2 3" key="1">
    <citation type="submission" date="2016-03" db="EMBL/GenBank/DDBJ databases">
        <title>Whole genome sequencing of Grifola frondosa 9006-11.</title>
        <authorList>
            <person name="Min B."/>
            <person name="Park H."/>
            <person name="Kim J.-G."/>
            <person name="Cho H."/>
            <person name="Oh Y.-L."/>
            <person name="Kong W.-S."/>
            <person name="Choi I.-G."/>
        </authorList>
    </citation>
    <scope>NUCLEOTIDE SEQUENCE [LARGE SCALE GENOMIC DNA]</scope>
    <source>
        <strain evidence="2 3">9006-11</strain>
    </source>
</reference>
<evidence type="ECO:0000313" key="2">
    <source>
        <dbReference type="EMBL" id="OBZ78872.1"/>
    </source>
</evidence>
<dbReference type="AlphaFoldDB" id="A0A1C7MPU1"/>
<feature type="signal peptide" evidence="1">
    <location>
        <begin position="1"/>
        <end position="20"/>
    </location>
</feature>
<dbReference type="EMBL" id="LUGG01000001">
    <property type="protein sequence ID" value="OBZ78872.1"/>
    <property type="molecule type" value="Genomic_DNA"/>
</dbReference>
<protein>
    <recommendedName>
        <fullName evidence="4">GH16 domain-containing protein</fullName>
    </recommendedName>
</protein>
<keyword evidence="1" id="KW-0732">Signal</keyword>
<comment type="caution">
    <text evidence="2">The sequence shown here is derived from an EMBL/GenBank/DDBJ whole genome shotgun (WGS) entry which is preliminary data.</text>
</comment>
<feature type="chain" id="PRO_5008889258" description="GH16 domain-containing protein" evidence="1">
    <location>
        <begin position="21"/>
        <end position="160"/>
    </location>
</feature>
<evidence type="ECO:0000313" key="3">
    <source>
        <dbReference type="Proteomes" id="UP000092993"/>
    </source>
</evidence>
<dbReference type="OrthoDB" id="192832at2759"/>
<dbReference type="Pfam" id="PF26113">
    <property type="entry name" value="GH16_XgeA"/>
    <property type="match status" value="1"/>
</dbReference>
<dbReference type="SUPFAM" id="SSF49899">
    <property type="entry name" value="Concanavalin A-like lectins/glucanases"/>
    <property type="match status" value="1"/>
</dbReference>
<evidence type="ECO:0008006" key="4">
    <source>
        <dbReference type="Google" id="ProtNLM"/>
    </source>
</evidence>
<name>A0A1C7MPU1_GRIFR</name>
<dbReference type="OMA" id="WENKRNS"/>
<dbReference type="InterPro" id="IPR013320">
    <property type="entry name" value="ConA-like_dom_sf"/>
</dbReference>
<dbReference type="Proteomes" id="UP000092993">
    <property type="component" value="Unassembled WGS sequence"/>
</dbReference>
<gene>
    <name evidence="2" type="ORF">A0H81_00340</name>
</gene>